<evidence type="ECO:0000259" key="11">
    <source>
        <dbReference type="PROSITE" id="PS50888"/>
    </source>
</evidence>
<dbReference type="GO" id="GO:0032922">
    <property type="term" value="P:circadian regulation of gene expression"/>
    <property type="evidence" value="ECO:0007669"/>
    <property type="project" value="InterPro"/>
</dbReference>
<evidence type="ECO:0000256" key="3">
    <source>
        <dbReference type="ARBA" id="ARBA00023108"/>
    </source>
</evidence>
<dbReference type="CDD" id="cd00130">
    <property type="entry name" value="PAS"/>
    <property type="match status" value="2"/>
</dbReference>
<accession>A0A195FJ10</accession>
<sequence>MDDDIDDKDDTKRKSRNLSEKKRRDQFNMLVNELGSMVSANARKMDKSTVLKSTILFLKNHNEIAVRSRVHEIQEDWKPSFLSNEEFTHLILEALDGFIMVFSSNGHIYYVSESVTSLLGYLPNELENTSIYDITYQEDQPHLYNVLLNPGSTRDRRSIKKEDQISFTCHVKRGELDFREESIYELVQFIGYFRSAMDSDVDNLLPSQKLSNTSGSDNKLVFVGTGRLQTPQLIRELSVTDSTKSEFTSRHSLEWKFLFLDHRAPPIIGYLPFEVLGTSGYDYYHVDDLDNVVTCHESLMQKGEGTSCYYRFLTKGQQWIWLQTRFYITYNQWNSKPEFIVCTHYVISYIDVMKKLRAELGDYDKTQNQDILLPVKQVTSCQSPLTQWSTKSSRTSKSMTVASNLRHRGDGSNTSSISVSRSSPHSQITHGSRSNAASASSSVVSKPIASVDSRQQQQAQQQQQLQQQPQHQLDVNQSCINFMDPTQYATVNLQSVVTTEFATPAAPILSTVSTHEMLHQQGIVMTPAQNQIQDELQRKHEELQQLIVHQQEELRRVSEQLFIARYGILTPILNAGIPYNPSNPCQQANRCNTNNTNVQLPTPNSVQGVNVLPIPITVPVPIVPTELFSHSLQVNPSPGSTHGNVGAIIQTQQQHSQLQQQQQQQSQPQQQQGPSQQEGSNSSLGLVPFQICLQQAEMIYSNMEASSNQQQRSSQN</sequence>
<dbReference type="Pfam" id="PF14598">
    <property type="entry name" value="PAS_11"/>
    <property type="match status" value="1"/>
</dbReference>
<evidence type="ECO:0000256" key="2">
    <source>
        <dbReference type="ARBA" id="ARBA00023015"/>
    </source>
</evidence>
<keyword evidence="4" id="KW-0238">DNA-binding</keyword>
<evidence type="ECO:0000313" key="13">
    <source>
        <dbReference type="Proteomes" id="UP000078541"/>
    </source>
</evidence>
<feature type="compositionally biased region" description="Low complexity" evidence="9">
    <location>
        <begin position="412"/>
        <end position="469"/>
    </location>
</feature>
<dbReference type="CDD" id="cd19735">
    <property type="entry name" value="bHLH-PAS_dCLOCK"/>
    <property type="match status" value="1"/>
</dbReference>
<dbReference type="STRING" id="34720.A0A195FJ10"/>
<dbReference type="GO" id="GO:0046983">
    <property type="term" value="F:protein dimerization activity"/>
    <property type="evidence" value="ECO:0007669"/>
    <property type="project" value="InterPro"/>
</dbReference>
<dbReference type="NCBIfam" id="TIGR00229">
    <property type="entry name" value="sensory_box"/>
    <property type="match status" value="1"/>
</dbReference>
<keyword evidence="5" id="KW-0010">Activator</keyword>
<dbReference type="GO" id="GO:0000981">
    <property type="term" value="F:DNA-binding transcription factor activity, RNA polymerase II-specific"/>
    <property type="evidence" value="ECO:0007669"/>
    <property type="project" value="InterPro"/>
</dbReference>
<feature type="domain" description="PAS" evidence="10">
    <location>
        <begin position="84"/>
        <end position="147"/>
    </location>
</feature>
<dbReference type="EMBL" id="KQ981523">
    <property type="protein sequence ID" value="KYN40252.1"/>
    <property type="molecule type" value="Genomic_DNA"/>
</dbReference>
<dbReference type="Gene3D" id="3.30.450.20">
    <property type="entry name" value="PAS domain"/>
    <property type="match status" value="2"/>
</dbReference>
<dbReference type="SUPFAM" id="SSF55785">
    <property type="entry name" value="PYP-like sensor domain (PAS domain)"/>
    <property type="match status" value="2"/>
</dbReference>
<evidence type="ECO:0000256" key="1">
    <source>
        <dbReference type="ARBA" id="ARBA00022737"/>
    </source>
</evidence>
<organism evidence="12 13">
    <name type="scientific">Trachymyrmex septentrionalis</name>
    <dbReference type="NCBI Taxonomy" id="34720"/>
    <lineage>
        <taxon>Eukaryota</taxon>
        <taxon>Metazoa</taxon>
        <taxon>Ecdysozoa</taxon>
        <taxon>Arthropoda</taxon>
        <taxon>Hexapoda</taxon>
        <taxon>Insecta</taxon>
        <taxon>Pterygota</taxon>
        <taxon>Neoptera</taxon>
        <taxon>Endopterygota</taxon>
        <taxon>Hymenoptera</taxon>
        <taxon>Apocrita</taxon>
        <taxon>Aculeata</taxon>
        <taxon>Formicoidea</taxon>
        <taxon>Formicidae</taxon>
        <taxon>Myrmicinae</taxon>
        <taxon>Trachymyrmex</taxon>
    </lineage>
</organism>
<dbReference type="InterPro" id="IPR036638">
    <property type="entry name" value="HLH_DNA-bd_sf"/>
</dbReference>
<gene>
    <name evidence="12" type="ORF">ALC56_05197</name>
</gene>
<feature type="region of interest" description="Disordered" evidence="9">
    <location>
        <begin position="651"/>
        <end position="683"/>
    </location>
</feature>
<dbReference type="OrthoDB" id="411251at2759"/>
<dbReference type="InterPro" id="IPR011598">
    <property type="entry name" value="bHLH_dom"/>
</dbReference>
<dbReference type="GO" id="GO:0005737">
    <property type="term" value="C:cytoplasm"/>
    <property type="evidence" value="ECO:0007669"/>
    <property type="project" value="InterPro"/>
</dbReference>
<dbReference type="SUPFAM" id="SSF47459">
    <property type="entry name" value="HLH, helix-loop-helix DNA-binding domain"/>
    <property type="match status" value="1"/>
</dbReference>
<dbReference type="InterPro" id="IPR013767">
    <property type="entry name" value="PAS_fold"/>
</dbReference>
<dbReference type="PANTHER" id="PTHR46055">
    <property type="entry name" value="CIRCADIAN LOCOMOTER OUTPUT CYCLES PROTEIN KAPUT"/>
    <property type="match status" value="1"/>
</dbReference>
<evidence type="ECO:0000259" key="10">
    <source>
        <dbReference type="PROSITE" id="PS50112"/>
    </source>
</evidence>
<keyword evidence="7" id="KW-0539">Nucleus</keyword>
<dbReference type="KEGG" id="tsep:108747570"/>
<evidence type="ECO:0000256" key="6">
    <source>
        <dbReference type="ARBA" id="ARBA00023163"/>
    </source>
</evidence>
<dbReference type="InterPro" id="IPR035965">
    <property type="entry name" value="PAS-like_dom_sf"/>
</dbReference>
<dbReference type="GO" id="GO:1990513">
    <property type="term" value="C:CLOCK-BMAL transcription complex"/>
    <property type="evidence" value="ECO:0007669"/>
    <property type="project" value="TreeGrafter"/>
</dbReference>
<evidence type="ECO:0000256" key="8">
    <source>
        <dbReference type="SAM" id="Coils"/>
    </source>
</evidence>
<keyword evidence="13" id="KW-1185">Reference proteome</keyword>
<dbReference type="PROSITE" id="PS50112">
    <property type="entry name" value="PAS"/>
    <property type="match status" value="2"/>
</dbReference>
<evidence type="ECO:0000256" key="7">
    <source>
        <dbReference type="ARBA" id="ARBA00023242"/>
    </source>
</evidence>
<reference evidence="12 13" key="1">
    <citation type="submission" date="2016-03" db="EMBL/GenBank/DDBJ databases">
        <title>Trachymyrmex septentrionalis WGS genome.</title>
        <authorList>
            <person name="Nygaard S."/>
            <person name="Hu H."/>
            <person name="Boomsma J."/>
            <person name="Zhang G."/>
        </authorList>
    </citation>
    <scope>NUCLEOTIDE SEQUENCE [LARGE SCALE GENOMIC DNA]</scope>
    <source>
        <strain evidence="12">Tsep2-gDNA-1</strain>
        <tissue evidence="12">Whole body</tissue>
    </source>
</reference>
<keyword evidence="8" id="KW-0175">Coiled coil</keyword>
<keyword evidence="3" id="KW-0090">Biological rhythms</keyword>
<feature type="region of interest" description="Disordered" evidence="9">
    <location>
        <begin position="386"/>
        <end position="469"/>
    </location>
</feature>
<dbReference type="SMART" id="SM00091">
    <property type="entry name" value="PAS"/>
    <property type="match status" value="2"/>
</dbReference>
<dbReference type="PANTHER" id="PTHR46055:SF3">
    <property type="entry name" value="CIRCADIAN LOCOMOTER OUTPUT CYCLES PROTEIN KAPUT"/>
    <property type="match status" value="1"/>
</dbReference>
<proteinExistence type="predicted"/>
<protein>
    <submittedName>
        <fullName evidence="12">Circadian locomoter output cycles protein kaput</fullName>
    </submittedName>
</protein>
<dbReference type="InterPro" id="IPR001067">
    <property type="entry name" value="Nuc_translocat"/>
</dbReference>
<dbReference type="SMART" id="SM00086">
    <property type="entry name" value="PAC"/>
    <property type="match status" value="1"/>
</dbReference>
<dbReference type="Gene3D" id="4.10.280.10">
    <property type="entry name" value="Helix-loop-helix DNA-binding domain"/>
    <property type="match status" value="1"/>
</dbReference>
<dbReference type="GO" id="GO:0000978">
    <property type="term" value="F:RNA polymerase II cis-regulatory region sequence-specific DNA binding"/>
    <property type="evidence" value="ECO:0007669"/>
    <property type="project" value="TreeGrafter"/>
</dbReference>
<evidence type="ECO:0000256" key="4">
    <source>
        <dbReference type="ARBA" id="ARBA00023125"/>
    </source>
</evidence>
<dbReference type="Pfam" id="PF00010">
    <property type="entry name" value="HLH"/>
    <property type="match status" value="1"/>
</dbReference>
<dbReference type="SMART" id="SM00353">
    <property type="entry name" value="HLH"/>
    <property type="match status" value="1"/>
</dbReference>
<dbReference type="AlphaFoldDB" id="A0A195FJ10"/>
<dbReference type="InterPro" id="IPR000014">
    <property type="entry name" value="PAS"/>
</dbReference>
<evidence type="ECO:0000256" key="9">
    <source>
        <dbReference type="SAM" id="MobiDB-lite"/>
    </source>
</evidence>
<feature type="domain" description="PAS" evidence="10">
    <location>
        <begin position="256"/>
        <end position="303"/>
    </location>
</feature>
<dbReference type="InterPro" id="IPR001610">
    <property type="entry name" value="PAC"/>
</dbReference>
<keyword evidence="1" id="KW-0677">Repeat</keyword>
<dbReference type="PRINTS" id="PR00785">
    <property type="entry name" value="NCTRNSLOCATR"/>
</dbReference>
<feature type="domain" description="BHLH" evidence="11">
    <location>
        <begin position="11"/>
        <end position="61"/>
    </location>
</feature>
<dbReference type="Proteomes" id="UP000078541">
    <property type="component" value="Unassembled WGS sequence"/>
</dbReference>
<name>A0A195FJ10_9HYME</name>
<keyword evidence="6" id="KW-0804">Transcription</keyword>
<keyword evidence="2" id="KW-0805">Transcription regulation</keyword>
<evidence type="ECO:0000256" key="5">
    <source>
        <dbReference type="ARBA" id="ARBA00023159"/>
    </source>
</evidence>
<dbReference type="InterPro" id="IPR047230">
    <property type="entry name" value="CLOCK-like"/>
</dbReference>
<feature type="coiled-coil region" evidence="8">
    <location>
        <begin position="533"/>
        <end position="560"/>
    </location>
</feature>
<dbReference type="PROSITE" id="PS50888">
    <property type="entry name" value="BHLH"/>
    <property type="match status" value="1"/>
</dbReference>
<dbReference type="Pfam" id="PF00989">
    <property type="entry name" value="PAS"/>
    <property type="match status" value="1"/>
</dbReference>
<evidence type="ECO:0000313" key="12">
    <source>
        <dbReference type="EMBL" id="KYN40252.1"/>
    </source>
</evidence>
<feature type="compositionally biased region" description="Low complexity" evidence="9">
    <location>
        <begin position="389"/>
        <end position="398"/>
    </location>
</feature>
<dbReference type="GO" id="GO:0045944">
    <property type="term" value="P:positive regulation of transcription by RNA polymerase II"/>
    <property type="evidence" value="ECO:0007669"/>
    <property type="project" value="UniProtKB-ARBA"/>
</dbReference>